<dbReference type="AlphaFoldDB" id="A0A160DV57"/>
<gene>
    <name evidence="1" type="ORF">I596_2397</name>
</gene>
<dbReference type="KEGG" id="dko:I596_2397"/>
<name>A0A160DV57_9GAMM</name>
<evidence type="ECO:0000313" key="2">
    <source>
        <dbReference type="Proteomes" id="UP000076830"/>
    </source>
</evidence>
<protein>
    <submittedName>
        <fullName evidence="1">Uncharacterized protein</fullName>
    </submittedName>
</protein>
<sequence length="38" mass="4016">MTTAACAAGGIELRFSATAYRAPPRFTFTIAGGHWRSA</sequence>
<proteinExistence type="predicted"/>
<keyword evidence="2" id="KW-1185">Reference proteome</keyword>
<dbReference type="Proteomes" id="UP000076830">
    <property type="component" value="Chromosome"/>
</dbReference>
<evidence type="ECO:0000313" key="1">
    <source>
        <dbReference type="EMBL" id="ANB18405.1"/>
    </source>
</evidence>
<dbReference type="STRING" id="1300342.I596_2397"/>
<accession>A0A160DV57</accession>
<organism evidence="1 2">
    <name type="scientific">Dokdonella koreensis DS-123</name>
    <dbReference type="NCBI Taxonomy" id="1300342"/>
    <lineage>
        <taxon>Bacteria</taxon>
        <taxon>Pseudomonadati</taxon>
        <taxon>Pseudomonadota</taxon>
        <taxon>Gammaproteobacteria</taxon>
        <taxon>Lysobacterales</taxon>
        <taxon>Rhodanobacteraceae</taxon>
        <taxon>Dokdonella</taxon>
    </lineage>
</organism>
<reference evidence="1 2" key="1">
    <citation type="submission" date="2016-04" db="EMBL/GenBank/DDBJ databases">
        <title>Complete genome sequence of Dokdonella koreensis DS-123T.</title>
        <authorList>
            <person name="Kim J.F."/>
            <person name="Lee H."/>
            <person name="Kwak M.-J."/>
        </authorList>
    </citation>
    <scope>NUCLEOTIDE SEQUENCE [LARGE SCALE GENOMIC DNA]</scope>
    <source>
        <strain evidence="1 2">DS-123</strain>
    </source>
</reference>
<dbReference type="EMBL" id="CP015249">
    <property type="protein sequence ID" value="ANB18405.1"/>
    <property type="molecule type" value="Genomic_DNA"/>
</dbReference>